<evidence type="ECO:0000313" key="2">
    <source>
        <dbReference type="EMBL" id="GAA4268711.1"/>
    </source>
</evidence>
<name>A0ABP8E8Z0_9FLAO</name>
<reference evidence="3" key="1">
    <citation type="journal article" date="2019" name="Int. J. Syst. Evol. Microbiol.">
        <title>The Global Catalogue of Microorganisms (GCM) 10K type strain sequencing project: providing services to taxonomists for standard genome sequencing and annotation.</title>
        <authorList>
            <consortium name="The Broad Institute Genomics Platform"/>
            <consortium name="The Broad Institute Genome Sequencing Center for Infectious Disease"/>
            <person name="Wu L."/>
            <person name="Ma J."/>
        </authorList>
    </citation>
    <scope>NUCLEOTIDE SEQUENCE [LARGE SCALE GENOMIC DNA]</scope>
    <source>
        <strain evidence="3">JCM 17452</strain>
    </source>
</reference>
<protein>
    <recommendedName>
        <fullName evidence="4">AtpZ/AtpI family protein</fullName>
    </recommendedName>
</protein>
<evidence type="ECO:0008006" key="4">
    <source>
        <dbReference type="Google" id="ProtNLM"/>
    </source>
</evidence>
<keyword evidence="3" id="KW-1185">Reference proteome</keyword>
<keyword evidence="1" id="KW-0472">Membrane</keyword>
<feature type="transmembrane region" description="Helical" evidence="1">
    <location>
        <begin position="54"/>
        <end position="71"/>
    </location>
</feature>
<proteinExistence type="predicted"/>
<evidence type="ECO:0000313" key="3">
    <source>
        <dbReference type="Proteomes" id="UP001500027"/>
    </source>
</evidence>
<evidence type="ECO:0000256" key="1">
    <source>
        <dbReference type="SAM" id="Phobius"/>
    </source>
</evidence>
<accession>A0ABP8E8Z0</accession>
<organism evidence="2 3">
    <name type="scientific">Hyunsoonleella aestuarii</name>
    <dbReference type="NCBI Taxonomy" id="912802"/>
    <lineage>
        <taxon>Bacteria</taxon>
        <taxon>Pseudomonadati</taxon>
        <taxon>Bacteroidota</taxon>
        <taxon>Flavobacteriia</taxon>
        <taxon>Flavobacteriales</taxon>
        <taxon>Flavobacteriaceae</taxon>
    </lineage>
</organism>
<comment type="caution">
    <text evidence="2">The sequence shown here is derived from an EMBL/GenBank/DDBJ whole genome shotgun (WGS) entry which is preliminary data.</text>
</comment>
<keyword evidence="1" id="KW-1133">Transmembrane helix</keyword>
<dbReference type="InterPro" id="IPR032820">
    <property type="entry name" value="ATPase_put"/>
</dbReference>
<dbReference type="RefSeq" id="WP_139001340.1">
    <property type="nucleotide sequence ID" value="NZ_BAABAV010000001.1"/>
</dbReference>
<dbReference type="EMBL" id="BAABAV010000001">
    <property type="protein sequence ID" value="GAA4268711.1"/>
    <property type="molecule type" value="Genomic_DNA"/>
</dbReference>
<dbReference type="Proteomes" id="UP001500027">
    <property type="component" value="Unassembled WGS sequence"/>
</dbReference>
<dbReference type="Pfam" id="PF09527">
    <property type="entry name" value="ATPase_gene1"/>
    <property type="match status" value="1"/>
</dbReference>
<feature type="transmembrane region" description="Helical" evidence="1">
    <location>
        <begin position="20"/>
        <end position="42"/>
    </location>
</feature>
<sequence length="79" mass="8913">MANNKGNKNQNQKKQLKNVAILSGIGLQMGVTIYLFVLLGKWLDNKFNEGDKQFIIIMTLLGVGISLYAVLKQVNRIKY</sequence>
<gene>
    <name evidence="2" type="ORF">GCM10022257_08120</name>
</gene>
<keyword evidence="1" id="KW-0812">Transmembrane</keyword>